<dbReference type="GO" id="GO:0005634">
    <property type="term" value="C:nucleus"/>
    <property type="evidence" value="ECO:0007669"/>
    <property type="project" value="UniProtKB-SubCell"/>
</dbReference>
<feature type="region of interest" description="Disordered" evidence="4">
    <location>
        <begin position="118"/>
        <end position="207"/>
    </location>
</feature>
<evidence type="ECO:0000256" key="1">
    <source>
        <dbReference type="ARBA" id="ARBA00004123"/>
    </source>
</evidence>
<feature type="region of interest" description="Disordered" evidence="4">
    <location>
        <begin position="1"/>
        <end position="49"/>
    </location>
</feature>
<keyword evidence="6" id="KW-1185">Reference proteome</keyword>
<dbReference type="Proteomes" id="UP000694867">
    <property type="component" value="Unplaced"/>
</dbReference>
<dbReference type="InterPro" id="IPR019331">
    <property type="entry name" value="FAM192A/Fyv6_N"/>
</dbReference>
<sequence>MSSVGLSKFVTESEVEEAKKKRQEEWDRVRKPEDPESAPEPEVQDLRPLYDRLEENRLRKEAEKEESKKLKHLVKGLDSEEVEFLEQVDQIRMKNELREREEERKELEAFKLRSQFVHSVGEPEIKIDPTKKPSQSRGSSKSQASLLAGAIKRKTDSASDDAQNKKARAARDDTPKVLGVLPGLGHYETDSSDVDSDESSADEAPCSSGCDILSRSFVIE</sequence>
<evidence type="ECO:0000313" key="7">
    <source>
        <dbReference type="RefSeq" id="XP_003747249.1"/>
    </source>
</evidence>
<evidence type="ECO:0000256" key="2">
    <source>
        <dbReference type="ARBA" id="ARBA00023242"/>
    </source>
</evidence>
<name>A0AAJ6QXQ6_9ACAR</name>
<evidence type="ECO:0000313" key="6">
    <source>
        <dbReference type="Proteomes" id="UP000694867"/>
    </source>
</evidence>
<feature type="domain" description="FAM192A/Fyv6 N-terminal" evidence="5">
    <location>
        <begin position="9"/>
        <end position="111"/>
    </location>
</feature>
<feature type="compositionally biased region" description="Acidic residues" evidence="4">
    <location>
        <begin position="190"/>
        <end position="201"/>
    </location>
</feature>
<reference evidence="7" key="1">
    <citation type="submission" date="2025-08" db="UniProtKB">
        <authorList>
            <consortium name="RefSeq"/>
        </authorList>
    </citation>
    <scope>IDENTIFICATION</scope>
</reference>
<proteinExistence type="predicted"/>
<protein>
    <submittedName>
        <fullName evidence="7">PSME3-interacting protein</fullName>
    </submittedName>
</protein>
<comment type="subcellular location">
    <subcellularLocation>
        <location evidence="1">Nucleus</location>
    </subcellularLocation>
</comment>
<dbReference type="AlphaFoldDB" id="A0AAJ6QXQ6"/>
<organism evidence="6 7">
    <name type="scientific">Galendromus occidentalis</name>
    <name type="common">western predatory mite</name>
    <dbReference type="NCBI Taxonomy" id="34638"/>
    <lineage>
        <taxon>Eukaryota</taxon>
        <taxon>Metazoa</taxon>
        <taxon>Ecdysozoa</taxon>
        <taxon>Arthropoda</taxon>
        <taxon>Chelicerata</taxon>
        <taxon>Arachnida</taxon>
        <taxon>Acari</taxon>
        <taxon>Parasitiformes</taxon>
        <taxon>Mesostigmata</taxon>
        <taxon>Gamasina</taxon>
        <taxon>Phytoseioidea</taxon>
        <taxon>Phytoseiidae</taxon>
        <taxon>Typhlodrominae</taxon>
        <taxon>Galendromus</taxon>
    </lineage>
</organism>
<accession>A0AAJ6QXQ6</accession>
<gene>
    <name evidence="7" type="primary">LOC100902903</name>
</gene>
<feature type="compositionally biased region" description="Low complexity" evidence="4">
    <location>
        <begin position="132"/>
        <end position="145"/>
    </location>
</feature>
<dbReference type="PANTHER" id="PTHR13495">
    <property type="entry name" value="NEFA-INTERACTING NUCLEAR PROTEIN NIP30"/>
    <property type="match status" value="1"/>
</dbReference>
<feature type="coiled-coil region" evidence="3">
    <location>
        <begin position="50"/>
        <end position="113"/>
    </location>
</feature>
<dbReference type="PANTHER" id="PTHR13495:SF0">
    <property type="entry name" value="PSME3-INTERACTING PROTEIN"/>
    <property type="match status" value="1"/>
</dbReference>
<keyword evidence="2" id="KW-0539">Nucleus</keyword>
<dbReference type="InterPro" id="IPR039845">
    <property type="entry name" value="FAM192A"/>
</dbReference>
<evidence type="ECO:0000259" key="5">
    <source>
        <dbReference type="Pfam" id="PF10187"/>
    </source>
</evidence>
<evidence type="ECO:0000256" key="3">
    <source>
        <dbReference type="SAM" id="Coils"/>
    </source>
</evidence>
<evidence type="ECO:0000256" key="4">
    <source>
        <dbReference type="SAM" id="MobiDB-lite"/>
    </source>
</evidence>
<feature type="compositionally biased region" description="Basic and acidic residues" evidence="4">
    <location>
        <begin position="121"/>
        <end position="131"/>
    </location>
</feature>
<feature type="compositionally biased region" description="Basic and acidic residues" evidence="4">
    <location>
        <begin position="16"/>
        <end position="34"/>
    </location>
</feature>
<dbReference type="GeneID" id="100902903"/>
<dbReference type="KEGG" id="goe:100902903"/>
<dbReference type="Pfam" id="PF10187">
    <property type="entry name" value="FAM192A_Fyv6_N"/>
    <property type="match status" value="1"/>
</dbReference>
<keyword evidence="3" id="KW-0175">Coiled coil</keyword>
<dbReference type="RefSeq" id="XP_003747249.1">
    <property type="nucleotide sequence ID" value="XM_003747201.1"/>
</dbReference>